<dbReference type="InterPro" id="IPR011009">
    <property type="entry name" value="Kinase-like_dom_sf"/>
</dbReference>
<dbReference type="PROSITE" id="PS00108">
    <property type="entry name" value="PROTEIN_KINASE_ST"/>
    <property type="match status" value="1"/>
</dbReference>
<dbReference type="Pfam" id="PF00069">
    <property type="entry name" value="Pkinase"/>
    <property type="match status" value="1"/>
</dbReference>
<dbReference type="Gene3D" id="1.10.510.10">
    <property type="entry name" value="Transferase(Phosphotransferase) domain 1"/>
    <property type="match status" value="1"/>
</dbReference>
<dbReference type="SUPFAM" id="SSF57302">
    <property type="entry name" value="Snake toxin-like"/>
    <property type="match status" value="1"/>
</dbReference>
<dbReference type="InterPro" id="IPR008271">
    <property type="entry name" value="Ser/Thr_kinase_AS"/>
</dbReference>
<evidence type="ECO:0000256" key="4">
    <source>
        <dbReference type="ARBA" id="ARBA00022527"/>
    </source>
</evidence>
<evidence type="ECO:0000256" key="7">
    <source>
        <dbReference type="ARBA" id="ARBA00022729"/>
    </source>
</evidence>
<evidence type="ECO:0000256" key="10">
    <source>
        <dbReference type="ARBA" id="ARBA00022840"/>
    </source>
</evidence>
<keyword evidence="6 16" id="KW-0812">Transmembrane</keyword>
<evidence type="ECO:0000313" key="20">
    <source>
        <dbReference type="Proteomes" id="UP000270296"/>
    </source>
</evidence>
<comment type="similarity">
    <text evidence="2">Belongs to the protein kinase superfamily. TKL Ser/Thr protein kinase family. TGFB receptor subfamily.</text>
</comment>
<organism evidence="21">
    <name type="scientific">Soboliphyme baturini</name>
    <dbReference type="NCBI Taxonomy" id="241478"/>
    <lineage>
        <taxon>Eukaryota</taxon>
        <taxon>Metazoa</taxon>
        <taxon>Ecdysozoa</taxon>
        <taxon>Nematoda</taxon>
        <taxon>Enoplea</taxon>
        <taxon>Dorylaimia</taxon>
        <taxon>Dioctophymatida</taxon>
        <taxon>Dioctophymatoidea</taxon>
        <taxon>Soboliphymatidae</taxon>
        <taxon>Soboliphyme</taxon>
    </lineage>
</organism>
<proteinExistence type="inferred from homology"/>
<dbReference type="SUPFAM" id="SSF56112">
    <property type="entry name" value="Protein kinase-like (PK-like)"/>
    <property type="match status" value="1"/>
</dbReference>
<evidence type="ECO:0000256" key="11">
    <source>
        <dbReference type="ARBA" id="ARBA00022989"/>
    </source>
</evidence>
<keyword evidence="11 16" id="KW-1133">Transmembrane helix</keyword>
<evidence type="ECO:0000256" key="12">
    <source>
        <dbReference type="ARBA" id="ARBA00023136"/>
    </source>
</evidence>
<evidence type="ECO:0000313" key="21">
    <source>
        <dbReference type="WBParaSite" id="SBAD_0000823101-mRNA-1"/>
    </source>
</evidence>
<keyword evidence="20" id="KW-1185">Reference proteome</keyword>
<dbReference type="PANTHER" id="PTHR23255:SF68">
    <property type="entry name" value="RECEPTOR PROTEIN SERINE_THREONINE KINASE"/>
    <property type="match status" value="1"/>
</dbReference>
<evidence type="ECO:0000256" key="16">
    <source>
        <dbReference type="SAM" id="Phobius"/>
    </source>
</evidence>
<reference evidence="19 20" key="2">
    <citation type="submission" date="2018-11" db="EMBL/GenBank/DDBJ databases">
        <authorList>
            <consortium name="Pathogen Informatics"/>
        </authorList>
    </citation>
    <scope>NUCLEOTIDE SEQUENCE [LARGE SCALE GENOMIC DNA]</scope>
</reference>
<dbReference type="FunFam" id="3.30.200.20:FF:000055">
    <property type="entry name" value="Receptor protein serine/threonine kinase"/>
    <property type="match status" value="1"/>
</dbReference>
<evidence type="ECO:0000259" key="18">
    <source>
        <dbReference type="PROSITE" id="PS51256"/>
    </source>
</evidence>
<evidence type="ECO:0000256" key="3">
    <source>
        <dbReference type="ARBA" id="ARBA00012401"/>
    </source>
</evidence>
<evidence type="ECO:0000256" key="5">
    <source>
        <dbReference type="ARBA" id="ARBA00022679"/>
    </source>
</evidence>
<dbReference type="Pfam" id="PF01064">
    <property type="entry name" value="Activin_recp"/>
    <property type="match status" value="1"/>
</dbReference>
<dbReference type="Proteomes" id="UP000270296">
    <property type="component" value="Unassembled WGS sequence"/>
</dbReference>
<dbReference type="GO" id="GO:0043235">
    <property type="term" value="C:receptor complex"/>
    <property type="evidence" value="ECO:0007669"/>
    <property type="project" value="TreeGrafter"/>
</dbReference>
<keyword evidence="8 14" id="KW-0547">Nucleotide-binding</keyword>
<evidence type="ECO:0000313" key="19">
    <source>
        <dbReference type="EMBL" id="VDP14776.1"/>
    </source>
</evidence>
<dbReference type="SMART" id="SM00467">
    <property type="entry name" value="GS"/>
    <property type="match status" value="1"/>
</dbReference>
<dbReference type="GO" id="GO:0071363">
    <property type="term" value="P:cellular response to growth factor stimulus"/>
    <property type="evidence" value="ECO:0007669"/>
    <property type="project" value="TreeGrafter"/>
</dbReference>
<evidence type="ECO:0000256" key="2">
    <source>
        <dbReference type="ARBA" id="ARBA00009605"/>
    </source>
</evidence>
<dbReference type="EMBL" id="UZAM01011092">
    <property type="protein sequence ID" value="VDP14776.1"/>
    <property type="molecule type" value="Genomic_DNA"/>
</dbReference>
<dbReference type="Gene3D" id="2.10.60.10">
    <property type="entry name" value="CD59"/>
    <property type="match status" value="1"/>
</dbReference>
<dbReference type="InterPro" id="IPR003605">
    <property type="entry name" value="GS_dom"/>
</dbReference>
<dbReference type="PANTHER" id="PTHR23255">
    <property type="entry name" value="TRANSFORMING GROWTH FACTOR-BETA RECEPTOR TYPE I AND II"/>
    <property type="match status" value="1"/>
</dbReference>
<name>A0A183IWD9_9BILA</name>
<dbReference type="GO" id="GO:0004675">
    <property type="term" value="F:transmembrane receptor protein serine/threonine kinase activity"/>
    <property type="evidence" value="ECO:0007669"/>
    <property type="project" value="UniProtKB-EC"/>
</dbReference>
<keyword evidence="5" id="KW-0808">Transferase</keyword>
<feature type="domain" description="GS" evidence="18">
    <location>
        <begin position="149"/>
        <end position="185"/>
    </location>
</feature>
<evidence type="ECO:0000256" key="14">
    <source>
        <dbReference type="PROSITE-ProRule" id="PRU10141"/>
    </source>
</evidence>
<dbReference type="GO" id="GO:0005524">
    <property type="term" value="F:ATP binding"/>
    <property type="evidence" value="ECO:0007669"/>
    <property type="project" value="UniProtKB-UniRule"/>
</dbReference>
<feature type="transmembrane region" description="Helical" evidence="16">
    <location>
        <begin position="106"/>
        <end position="129"/>
    </location>
</feature>
<dbReference type="FunFam" id="1.10.510.10:FF:000304">
    <property type="entry name" value="Receptor protein serine/threonine kinase"/>
    <property type="match status" value="1"/>
</dbReference>
<evidence type="ECO:0000256" key="13">
    <source>
        <dbReference type="ARBA" id="ARBA00023170"/>
    </source>
</evidence>
<dbReference type="FunFam" id="2.10.60.10:FF:000021">
    <property type="entry name" value="Receptor protein serine/threonine kinase"/>
    <property type="match status" value="1"/>
</dbReference>
<dbReference type="Gene3D" id="3.30.200.20">
    <property type="entry name" value="Phosphorylase Kinase, domain 1"/>
    <property type="match status" value="1"/>
</dbReference>
<feature type="transmembrane region" description="Helical" evidence="16">
    <location>
        <begin position="320"/>
        <end position="340"/>
    </location>
</feature>
<keyword evidence="9" id="KW-0418">Kinase</keyword>
<feature type="domain" description="Protein kinase" evidence="17">
    <location>
        <begin position="186"/>
        <end position="483"/>
    </location>
</feature>
<evidence type="ECO:0000256" key="8">
    <source>
        <dbReference type="ARBA" id="ARBA00022741"/>
    </source>
</evidence>
<dbReference type="CDD" id="cd14056">
    <property type="entry name" value="STKc_TGFbR_I"/>
    <property type="match status" value="1"/>
</dbReference>
<keyword evidence="13" id="KW-0675">Receptor</keyword>
<keyword evidence="7" id="KW-0732">Signal</keyword>
<dbReference type="PROSITE" id="PS51256">
    <property type="entry name" value="GS"/>
    <property type="match status" value="1"/>
</dbReference>
<sequence length="498" mass="56145">MPPAKLPPLLCFCSDSVGCVNDTCVTKPGAQCFHAIEETYNVDAKQTETLHYYGCLPPEEGGSALQCHSHLSPHYIPKSIKCCFDADFCNLNIKPVYSHSLVPFSGVLNCFCVFVLFVLLIAVIAVYYLKKKILGDKLLNKNDFMGNEWSSSDSYDNLSIKNIIEHTSGSGSGLPLLVQRTIARQLQMIKSVGKGRYGEVWKAKWRGETVAVKVFFTTEEASWFRETEIYQTVMLRHENILGFIAADIKGTGSWTQLLLITDYHENGSLHDFLKSRTLDYELMARLACTAASGLAHLHTEILGTRGKPAIAHRDIKSKNVLVKVGGICVIADFGLAVRFIRPNPRVGTKRYMAPEILDESINTQSFEGYKQADVYSFSLVLWEIASRCQFNGGESHNSYWLLFVSGTVLPYKVPYEDLVPSDPTFDEMRRTVCAERRRPDIHIQWTQDPVLCSVARLILECWHQKPNARLTALRIKKSLSRLLEEITAQNYEPGWTKI</sequence>
<dbReference type="OrthoDB" id="69842at2759"/>
<dbReference type="CDD" id="cd23532">
    <property type="entry name" value="TFP_LU_ECD_BMPR1"/>
    <property type="match status" value="1"/>
</dbReference>
<keyword evidence="12 16" id="KW-0472">Membrane</keyword>
<dbReference type="WBParaSite" id="SBAD_0000823101-mRNA-1">
    <property type="protein sequence ID" value="SBAD_0000823101-mRNA-1"/>
    <property type="gene ID" value="SBAD_0000823101"/>
</dbReference>
<gene>
    <name evidence="19" type="ORF">SBAD_LOCUS7936</name>
</gene>
<feature type="binding site" evidence="14">
    <location>
        <position position="213"/>
    </location>
    <ligand>
        <name>ATP</name>
        <dbReference type="ChEBI" id="CHEBI:30616"/>
    </ligand>
</feature>
<dbReference type="PROSITE" id="PS00107">
    <property type="entry name" value="PROTEIN_KINASE_ATP"/>
    <property type="match status" value="1"/>
</dbReference>
<dbReference type="Pfam" id="PF08515">
    <property type="entry name" value="TGF_beta_GS"/>
    <property type="match status" value="1"/>
</dbReference>
<protein>
    <recommendedName>
        <fullName evidence="3">receptor protein serine/threonine kinase</fullName>
        <ecNumber evidence="3">2.7.11.30</ecNumber>
    </recommendedName>
</protein>
<dbReference type="InterPro" id="IPR000333">
    <property type="entry name" value="TGFB_receptor"/>
</dbReference>
<reference evidence="21" key="1">
    <citation type="submission" date="2016-06" db="UniProtKB">
        <authorList>
            <consortium name="WormBaseParasite"/>
        </authorList>
    </citation>
    <scope>IDENTIFICATION</scope>
</reference>
<comment type="subcellular location">
    <subcellularLocation>
        <location evidence="1">Membrane</location>
        <topology evidence="1">Single-pass type I membrane protein</topology>
    </subcellularLocation>
</comment>
<evidence type="ECO:0000256" key="9">
    <source>
        <dbReference type="ARBA" id="ARBA00022777"/>
    </source>
</evidence>
<dbReference type="SMART" id="SM00220">
    <property type="entry name" value="S_TKc"/>
    <property type="match status" value="1"/>
</dbReference>
<evidence type="ECO:0000256" key="6">
    <source>
        <dbReference type="ARBA" id="ARBA00022692"/>
    </source>
</evidence>
<evidence type="ECO:0000256" key="15">
    <source>
        <dbReference type="RuleBase" id="RU000304"/>
    </source>
</evidence>
<evidence type="ECO:0000259" key="17">
    <source>
        <dbReference type="PROSITE" id="PS50011"/>
    </source>
</evidence>
<accession>A0A183IWD9</accession>
<dbReference type="InterPro" id="IPR000472">
    <property type="entry name" value="Activin_recp"/>
</dbReference>
<dbReference type="EC" id="2.7.11.30" evidence="3"/>
<dbReference type="InterPro" id="IPR017441">
    <property type="entry name" value="Protein_kinase_ATP_BS"/>
</dbReference>
<keyword evidence="4 15" id="KW-0723">Serine/threonine-protein kinase</keyword>
<dbReference type="InterPro" id="IPR000719">
    <property type="entry name" value="Prot_kinase_dom"/>
</dbReference>
<dbReference type="PROSITE" id="PS50011">
    <property type="entry name" value="PROTEIN_KINASE_DOM"/>
    <property type="match status" value="1"/>
</dbReference>
<dbReference type="GO" id="GO:0005886">
    <property type="term" value="C:plasma membrane"/>
    <property type="evidence" value="ECO:0007669"/>
    <property type="project" value="TreeGrafter"/>
</dbReference>
<dbReference type="InterPro" id="IPR045860">
    <property type="entry name" value="Snake_toxin-like_sf"/>
</dbReference>
<dbReference type="AlphaFoldDB" id="A0A183IWD9"/>
<evidence type="ECO:0000256" key="1">
    <source>
        <dbReference type="ARBA" id="ARBA00004479"/>
    </source>
</evidence>
<keyword evidence="10 14" id="KW-0067">ATP-binding</keyword>